<evidence type="ECO:0000313" key="1">
    <source>
        <dbReference type="EMBL" id="MCH88487.1"/>
    </source>
</evidence>
<dbReference type="AlphaFoldDB" id="A0A392MLV9"/>
<dbReference type="PANTHER" id="PTHR11439:SF515">
    <property type="entry name" value="GAG-POL POLYPROTEIN"/>
    <property type="match status" value="1"/>
</dbReference>
<dbReference type="CDD" id="cd09272">
    <property type="entry name" value="RNase_HI_RT_Ty1"/>
    <property type="match status" value="1"/>
</dbReference>
<sequence>MSKPMKSHFLAAKRIFRYINGTLQYGILFPMKSHFLAAKRIFRYINGTLQYGILFPFGKGYSQLELIGHSDTDWCGDKIDRRSTTRFVFKLKGAPISWSSKKHSIVALPSCEAEYVLSIKLWIDNKSAINLAKNPIAHGKSKHIENRFYYLREQVTKNKIEVDYCPTNEQVADILTKAMKRVQVLKFIRGLGVVVFDNLN</sequence>
<proteinExistence type="predicted"/>
<gene>
    <name evidence="1" type="ORF">A2U01_0009376</name>
</gene>
<comment type="caution">
    <text evidence="1">The sequence shown here is derived from an EMBL/GenBank/DDBJ whole genome shotgun (WGS) entry which is preliminary data.</text>
</comment>
<reference evidence="1 2" key="1">
    <citation type="journal article" date="2018" name="Front. Plant Sci.">
        <title>Red Clover (Trifolium pratense) and Zigzag Clover (T. medium) - A Picture of Genomic Similarities and Differences.</title>
        <authorList>
            <person name="Dluhosova J."/>
            <person name="Istvanek J."/>
            <person name="Nedelnik J."/>
            <person name="Repkova J."/>
        </authorList>
    </citation>
    <scope>NUCLEOTIDE SEQUENCE [LARGE SCALE GENOMIC DNA]</scope>
    <source>
        <strain evidence="2">cv. 10/8</strain>
        <tissue evidence="1">Leaf</tissue>
    </source>
</reference>
<accession>A0A392MLV9</accession>
<dbReference type="EMBL" id="LXQA010014257">
    <property type="protein sequence ID" value="MCH88487.1"/>
    <property type="molecule type" value="Genomic_DNA"/>
</dbReference>
<dbReference type="PANTHER" id="PTHR11439">
    <property type="entry name" value="GAG-POL-RELATED RETROTRANSPOSON"/>
    <property type="match status" value="1"/>
</dbReference>
<name>A0A392MLV9_9FABA</name>
<protein>
    <submittedName>
        <fullName evidence="1">Copia-type polyprotein</fullName>
    </submittedName>
</protein>
<evidence type="ECO:0000313" key="2">
    <source>
        <dbReference type="Proteomes" id="UP000265520"/>
    </source>
</evidence>
<organism evidence="1 2">
    <name type="scientific">Trifolium medium</name>
    <dbReference type="NCBI Taxonomy" id="97028"/>
    <lineage>
        <taxon>Eukaryota</taxon>
        <taxon>Viridiplantae</taxon>
        <taxon>Streptophyta</taxon>
        <taxon>Embryophyta</taxon>
        <taxon>Tracheophyta</taxon>
        <taxon>Spermatophyta</taxon>
        <taxon>Magnoliopsida</taxon>
        <taxon>eudicotyledons</taxon>
        <taxon>Gunneridae</taxon>
        <taxon>Pentapetalae</taxon>
        <taxon>rosids</taxon>
        <taxon>fabids</taxon>
        <taxon>Fabales</taxon>
        <taxon>Fabaceae</taxon>
        <taxon>Papilionoideae</taxon>
        <taxon>50 kb inversion clade</taxon>
        <taxon>NPAAA clade</taxon>
        <taxon>Hologalegina</taxon>
        <taxon>IRL clade</taxon>
        <taxon>Trifolieae</taxon>
        <taxon>Trifolium</taxon>
    </lineage>
</organism>
<keyword evidence="2" id="KW-1185">Reference proteome</keyword>
<dbReference type="Proteomes" id="UP000265520">
    <property type="component" value="Unassembled WGS sequence"/>
</dbReference>